<evidence type="ECO:0000313" key="3">
    <source>
        <dbReference type="EMBL" id="SYV97228.1"/>
    </source>
</evidence>
<proteinExistence type="predicted"/>
<evidence type="ECO:0000256" key="1">
    <source>
        <dbReference type="ARBA" id="ARBA00022747"/>
    </source>
</evidence>
<dbReference type="AlphaFoldDB" id="A0A3B0PIX6"/>
<dbReference type="EMBL" id="LS991951">
    <property type="protein sequence ID" value="SYV97228.1"/>
    <property type="molecule type" value="Genomic_DNA"/>
</dbReference>
<name>A0A3B0PIX6_9BACT</name>
<evidence type="ECO:0000256" key="2">
    <source>
        <dbReference type="ARBA" id="ARBA00023125"/>
    </source>
</evidence>
<dbReference type="GO" id="GO:0009307">
    <property type="term" value="P:DNA restriction-modification system"/>
    <property type="evidence" value="ECO:0007669"/>
    <property type="project" value="UniProtKB-KW"/>
</dbReference>
<dbReference type="SUPFAM" id="SSF116734">
    <property type="entry name" value="DNA methylase specificity domain"/>
    <property type="match status" value="1"/>
</dbReference>
<organism evidence="3 4">
    <name type="scientific">Mycoplasmopsis edwardii</name>
    <dbReference type="NCBI Taxonomy" id="53558"/>
    <lineage>
        <taxon>Bacteria</taxon>
        <taxon>Bacillati</taxon>
        <taxon>Mycoplasmatota</taxon>
        <taxon>Mycoplasmoidales</taxon>
        <taxon>Metamycoplasmataceae</taxon>
        <taxon>Mycoplasmopsis</taxon>
    </lineage>
</organism>
<keyword evidence="4" id="KW-1185">Reference proteome</keyword>
<dbReference type="GO" id="GO:0003677">
    <property type="term" value="F:DNA binding"/>
    <property type="evidence" value="ECO:0007669"/>
    <property type="project" value="UniProtKB-KW"/>
</dbReference>
<dbReference type="KEGG" id="medw:NCTC10132_00587"/>
<gene>
    <name evidence="3" type="ORF">NCTC10132_00587</name>
</gene>
<accession>A0A3B0PIX6</accession>
<keyword evidence="2" id="KW-0238">DNA-binding</keyword>
<sequence>MFSINVKESHLKFVFWNLKKQKKQISKLIKNSGIPSLLLNDVLDILIYTTSSLEEQKISKIHDYLNNLITLHQRGLFWRENEEKIRNIVL</sequence>
<evidence type="ECO:0000313" key="4">
    <source>
        <dbReference type="Proteomes" id="UP000257559"/>
    </source>
</evidence>
<dbReference type="Gene3D" id="3.90.220.20">
    <property type="entry name" value="DNA methylase specificity domains"/>
    <property type="match status" value="1"/>
</dbReference>
<dbReference type="InterPro" id="IPR044946">
    <property type="entry name" value="Restrct_endonuc_typeI_TRD_sf"/>
</dbReference>
<keyword evidence="1" id="KW-0680">Restriction system</keyword>
<reference evidence="4" key="1">
    <citation type="submission" date="2018-06" db="EMBL/GenBank/DDBJ databases">
        <authorList>
            <consortium name="Pathogen Informatics"/>
        </authorList>
    </citation>
    <scope>NUCLEOTIDE SEQUENCE [LARGE SCALE GENOMIC DNA]</scope>
    <source>
        <strain evidence="4">NCTC10132</strain>
    </source>
</reference>
<protein>
    <submittedName>
        <fullName evidence="3">Uncharacterized protein</fullName>
    </submittedName>
</protein>
<dbReference type="Proteomes" id="UP000257559">
    <property type="component" value="Chromosome"/>
</dbReference>
<dbReference type="Gene3D" id="1.10.287.1120">
    <property type="entry name" value="Bipartite methylase S protein"/>
    <property type="match status" value="1"/>
</dbReference>